<evidence type="ECO:0000313" key="1">
    <source>
        <dbReference type="EMBL" id="CAB4025066.1"/>
    </source>
</evidence>
<evidence type="ECO:0000313" key="2">
    <source>
        <dbReference type="Proteomes" id="UP001152795"/>
    </source>
</evidence>
<comment type="caution">
    <text evidence="1">The sequence shown here is derived from an EMBL/GenBank/DDBJ whole genome shotgun (WGS) entry which is preliminary data.</text>
</comment>
<gene>
    <name evidence="1" type="ORF">PACLA_8A019953</name>
</gene>
<accession>A0A7D9L3L2</accession>
<sequence length="581" mass="66193">MAENHSSCPSASKQVIDVEANATERSYAEVVKTEKKTLIYIVDSDEDDDGVQQSRDTVNLRMESKEHVIENFGKANSKIKRKLDEFEWWDEELYNPGAPVLPLGLSGSPRTKHHVILPIEEILCELRIKTLFCSVVKIAKISRAKAVKARITNKAREFTDVETLSKLKSAMKKQMNPHGYSFDAVTKLREKTREKDRLIYSFNNREMNPSNPTYVFKTSTVSLNIALNMQQSADHFMREEYCYFDGTHSRCHGLKTLALWTYHPLRRKLVKLVTMDCERENQECISLFWKLWNDAFSEISKNPAYTFDPKGWCMDEAGANWSAIEELEDLTLSHGLTGGIDKEVRSAHTRTRRPQEFTRSLELAKRYRLCVTSVDYRTEVNCRFVCKCHDDDIIVTIAQKPICLKNGDICKYTRNGTQVCSHILYVLLNKVGLEEDDGRLNQIAYTTSELKSMLAKFATKSPSHVLVGQASSAPVPTKKSSEWKLQRMPLQGGPKPKCKGCSKRVFKTGELCVAVIGKYTPKHKDKDANHFQVDATYRYCHKLCCIAKSSLPAPKRILLDTDLQLTPEELDSLQNLPIVST</sequence>
<dbReference type="OrthoDB" id="10048910at2759"/>
<name>A0A7D9L3L2_PARCT</name>
<dbReference type="EMBL" id="CACRXK020013392">
    <property type="protein sequence ID" value="CAB4025066.1"/>
    <property type="molecule type" value="Genomic_DNA"/>
</dbReference>
<protein>
    <submittedName>
        <fullName evidence="1">Uncharacterized protein</fullName>
    </submittedName>
</protein>
<dbReference type="AlphaFoldDB" id="A0A7D9L3L2"/>
<dbReference type="Proteomes" id="UP001152795">
    <property type="component" value="Unassembled WGS sequence"/>
</dbReference>
<keyword evidence="2" id="KW-1185">Reference proteome</keyword>
<organism evidence="1 2">
    <name type="scientific">Paramuricea clavata</name>
    <name type="common">Red gorgonian</name>
    <name type="synonym">Violescent sea-whip</name>
    <dbReference type="NCBI Taxonomy" id="317549"/>
    <lineage>
        <taxon>Eukaryota</taxon>
        <taxon>Metazoa</taxon>
        <taxon>Cnidaria</taxon>
        <taxon>Anthozoa</taxon>
        <taxon>Octocorallia</taxon>
        <taxon>Malacalcyonacea</taxon>
        <taxon>Plexauridae</taxon>
        <taxon>Paramuricea</taxon>
    </lineage>
</organism>
<reference evidence="1" key="1">
    <citation type="submission" date="2020-04" db="EMBL/GenBank/DDBJ databases">
        <authorList>
            <person name="Alioto T."/>
            <person name="Alioto T."/>
            <person name="Gomez Garrido J."/>
        </authorList>
    </citation>
    <scope>NUCLEOTIDE SEQUENCE</scope>
    <source>
        <strain evidence="1">A484AB</strain>
    </source>
</reference>
<proteinExistence type="predicted"/>